<evidence type="ECO:0000256" key="3">
    <source>
        <dbReference type="ARBA" id="ARBA00023002"/>
    </source>
</evidence>
<evidence type="ECO:0000256" key="2">
    <source>
        <dbReference type="ARBA" id="ARBA00022827"/>
    </source>
</evidence>
<dbReference type="InterPro" id="IPR010031">
    <property type="entry name" value="FAD_lactone_oxidase-like"/>
</dbReference>
<evidence type="ECO:0000313" key="6">
    <source>
        <dbReference type="Proteomes" id="UP000633219"/>
    </source>
</evidence>
<dbReference type="AlphaFoldDB" id="A0A936YKH3"/>
<keyword evidence="2" id="KW-0274">FAD</keyword>
<dbReference type="SUPFAM" id="SSF56176">
    <property type="entry name" value="FAD-binding/transporter-associated domain-like"/>
    <property type="match status" value="1"/>
</dbReference>
<evidence type="ECO:0000256" key="1">
    <source>
        <dbReference type="ARBA" id="ARBA00022630"/>
    </source>
</evidence>
<sequence>MASASGWTNWSGYISAEPAQRASPGSVEELQAVVRSAPGPVRVAGSGHSFTPLVPSAGTIVSLQKLEGLKSHDPKTLQATVGAGTTLGKLTPMLQGVGQALANMGDIDKQTIGGSLGTATHGTGSRLGAYHTLVERVELVDGRGGQRSYSKAVHGDMLEATGVTLGAFGIITEVTLNNLPAYRMRKRRWVLPIEDMLANFHDMMTAHRSAEFYFIPFSGHAMFLASDITDEPITHRPPEDDEEGLATLKMLRNMLKWFPWARRALICNAMRKLPREDYVEDWLKVYTSDRRTRFNEMEYHLPIEEGPKVLAEIIQLTEDLFPDVYFPMEVRTVAADNFWLSPFYKRPTCSIAIHHDASEDPLHYQKAAESIFRRHGGRPHWGKMHNLSAVELSKLYPRWKDAMEVRRDLDPDNRFVTPYIAKLLGVE</sequence>
<evidence type="ECO:0000259" key="4">
    <source>
        <dbReference type="PROSITE" id="PS51387"/>
    </source>
</evidence>
<dbReference type="InterPro" id="IPR016169">
    <property type="entry name" value="FAD-bd_PCMH_sub2"/>
</dbReference>
<dbReference type="RefSeq" id="WP_201651580.1">
    <property type="nucleotide sequence ID" value="NZ_JAEQNC010000001.1"/>
</dbReference>
<dbReference type="InterPro" id="IPR007173">
    <property type="entry name" value="ALO_C"/>
</dbReference>
<organism evidence="5 6">
    <name type="scientific">Rhizobium setariae</name>
    <dbReference type="NCBI Taxonomy" id="2801340"/>
    <lineage>
        <taxon>Bacteria</taxon>
        <taxon>Pseudomonadati</taxon>
        <taxon>Pseudomonadota</taxon>
        <taxon>Alphaproteobacteria</taxon>
        <taxon>Hyphomicrobiales</taxon>
        <taxon>Rhizobiaceae</taxon>
        <taxon>Rhizobium/Agrobacterium group</taxon>
        <taxon>Rhizobium</taxon>
    </lineage>
</organism>
<dbReference type="GO" id="GO:0016020">
    <property type="term" value="C:membrane"/>
    <property type="evidence" value="ECO:0007669"/>
    <property type="project" value="InterPro"/>
</dbReference>
<dbReference type="InterPro" id="IPR016171">
    <property type="entry name" value="Vanillyl_alc_oxidase_C-sub2"/>
</dbReference>
<dbReference type="Gene3D" id="3.30.43.10">
    <property type="entry name" value="Uridine Diphospho-n-acetylenolpyruvylglucosamine Reductase, domain 2"/>
    <property type="match status" value="1"/>
</dbReference>
<dbReference type="InterPro" id="IPR006094">
    <property type="entry name" value="Oxid_FAD_bind_N"/>
</dbReference>
<gene>
    <name evidence="5" type="ORF">JJB09_00075</name>
</gene>
<dbReference type="Proteomes" id="UP000633219">
    <property type="component" value="Unassembled WGS sequence"/>
</dbReference>
<keyword evidence="3" id="KW-0560">Oxidoreductase</keyword>
<keyword evidence="1" id="KW-0285">Flavoprotein</keyword>
<dbReference type="NCBIfam" id="TIGR01679">
    <property type="entry name" value="bact_FAD_ox"/>
    <property type="match status" value="1"/>
</dbReference>
<dbReference type="Gene3D" id="3.30.70.2520">
    <property type="match status" value="1"/>
</dbReference>
<dbReference type="InterPro" id="IPR036318">
    <property type="entry name" value="FAD-bd_PCMH-like_sf"/>
</dbReference>
<dbReference type="PIRSF" id="PIRSF000136">
    <property type="entry name" value="LGO_GLO"/>
    <property type="match status" value="1"/>
</dbReference>
<dbReference type="InterPro" id="IPR016167">
    <property type="entry name" value="FAD-bd_PCMH_sub1"/>
</dbReference>
<dbReference type="Pfam" id="PF01565">
    <property type="entry name" value="FAD_binding_4"/>
    <property type="match status" value="1"/>
</dbReference>
<dbReference type="Pfam" id="PF04030">
    <property type="entry name" value="ALO"/>
    <property type="match status" value="1"/>
</dbReference>
<dbReference type="GO" id="GO:0071949">
    <property type="term" value="F:FAD binding"/>
    <property type="evidence" value="ECO:0007669"/>
    <property type="project" value="InterPro"/>
</dbReference>
<dbReference type="EMBL" id="JAEQNC010000001">
    <property type="protein sequence ID" value="MBL0370412.1"/>
    <property type="molecule type" value="Genomic_DNA"/>
</dbReference>
<evidence type="ECO:0000313" key="5">
    <source>
        <dbReference type="EMBL" id="MBL0370412.1"/>
    </source>
</evidence>
<dbReference type="PANTHER" id="PTHR43762">
    <property type="entry name" value="L-GULONOLACTONE OXIDASE"/>
    <property type="match status" value="1"/>
</dbReference>
<dbReference type="Gene3D" id="1.10.45.10">
    <property type="entry name" value="Vanillyl-alcohol Oxidase, Chain A, domain 4"/>
    <property type="match status" value="1"/>
</dbReference>
<proteinExistence type="predicted"/>
<keyword evidence="6" id="KW-1185">Reference proteome</keyword>
<name>A0A936YKH3_9HYPH</name>
<dbReference type="GO" id="GO:0003885">
    <property type="term" value="F:D-arabinono-1,4-lactone oxidase activity"/>
    <property type="evidence" value="ECO:0007669"/>
    <property type="project" value="InterPro"/>
</dbReference>
<reference evidence="5" key="1">
    <citation type="submission" date="2021-01" db="EMBL/GenBank/DDBJ databases">
        <title>Rhizobium sp. strain KVB221 16S ribosomal RNA gene Genome sequencing and assembly.</title>
        <authorList>
            <person name="Kang M."/>
        </authorList>
    </citation>
    <scope>NUCLEOTIDE SEQUENCE</scope>
    <source>
        <strain evidence="5">KVB221</strain>
    </source>
</reference>
<feature type="domain" description="FAD-binding PCMH-type" evidence="4">
    <location>
        <begin position="14"/>
        <end position="181"/>
    </location>
</feature>
<accession>A0A936YKH3</accession>
<protein>
    <submittedName>
        <fullName evidence="5">FAD-binding protein</fullName>
    </submittedName>
</protein>
<dbReference type="InterPro" id="IPR016166">
    <property type="entry name" value="FAD-bd_PCMH"/>
</dbReference>
<dbReference type="PROSITE" id="PS51387">
    <property type="entry name" value="FAD_PCMH"/>
    <property type="match status" value="1"/>
</dbReference>
<dbReference type="Gene3D" id="3.30.465.10">
    <property type="match status" value="1"/>
</dbReference>
<comment type="caution">
    <text evidence="5">The sequence shown here is derived from an EMBL/GenBank/DDBJ whole genome shotgun (WGS) entry which is preliminary data.</text>
</comment>
<dbReference type="PANTHER" id="PTHR43762:SF1">
    <property type="entry name" value="D-ARABINONO-1,4-LACTONE OXIDASE"/>
    <property type="match status" value="1"/>
</dbReference>